<dbReference type="AlphaFoldDB" id="A0A9D5DJY4"/>
<dbReference type="EMBL" id="JAPCXC010000076">
    <property type="protein sequence ID" value="KAJ1606482.1"/>
    <property type="molecule type" value="Genomic_DNA"/>
</dbReference>
<feature type="chain" id="PRO_5039677897" evidence="1">
    <location>
        <begin position="23"/>
        <end position="103"/>
    </location>
</feature>
<sequence length="103" mass="11919">MKLANFLVVSFFILLQSVSVESEGFRQVGDFPESSDAVVEQDQGSDKDSAWSKISVYYNNFSSSFFKKCSEETQKLKEKFKRVFELTDEEIRGQWAEQARLNQ</sequence>
<organism evidence="2">
    <name type="scientific">Cryptosporidium canis</name>
    <dbReference type="NCBI Taxonomy" id="195482"/>
    <lineage>
        <taxon>Eukaryota</taxon>
        <taxon>Sar</taxon>
        <taxon>Alveolata</taxon>
        <taxon>Apicomplexa</taxon>
        <taxon>Conoidasida</taxon>
        <taxon>Coccidia</taxon>
        <taxon>Eucoccidiorida</taxon>
        <taxon>Eimeriorina</taxon>
        <taxon>Cryptosporidiidae</taxon>
        <taxon>Cryptosporidium</taxon>
    </lineage>
</organism>
<feature type="signal peptide" evidence="1">
    <location>
        <begin position="1"/>
        <end position="22"/>
    </location>
</feature>
<evidence type="ECO:0000256" key="1">
    <source>
        <dbReference type="SAM" id="SignalP"/>
    </source>
</evidence>
<reference evidence="2" key="1">
    <citation type="submission" date="2022-10" db="EMBL/GenBank/DDBJ databases">
        <title>Adaptive evolution leads to modifications in subtelomeric GC content in a zoonotic Cryptosporidium species.</title>
        <authorList>
            <person name="Li J."/>
            <person name="Feng Y."/>
            <person name="Xiao L."/>
        </authorList>
    </citation>
    <scope>NUCLEOTIDE SEQUENCE</scope>
    <source>
        <strain evidence="2">33844</strain>
    </source>
</reference>
<gene>
    <name evidence="2" type="ORF">OJ253_2739</name>
</gene>
<keyword evidence="1" id="KW-0732">Signal</keyword>
<name>A0A9D5DJY4_9CRYT</name>
<dbReference type="OrthoDB" id="10324139at2759"/>
<protein>
    <submittedName>
        <fullName evidence="2">Uncharacterized protein</fullName>
    </submittedName>
</protein>
<dbReference type="Proteomes" id="UP001067231">
    <property type="component" value="Unassembled WGS sequence"/>
</dbReference>
<evidence type="ECO:0000313" key="2">
    <source>
        <dbReference type="EMBL" id="KAJ1606482.1"/>
    </source>
</evidence>
<proteinExistence type="predicted"/>
<comment type="caution">
    <text evidence="2">The sequence shown here is derived from an EMBL/GenBank/DDBJ whole genome shotgun (WGS) entry which is preliminary data.</text>
</comment>
<accession>A0A9D5DJY4</accession>